<organism evidence="9 10">
    <name type="scientific">Candidatus Halobonum tyrrellensis G22</name>
    <dbReference type="NCBI Taxonomy" id="1324957"/>
    <lineage>
        <taxon>Archaea</taxon>
        <taxon>Methanobacteriati</taxon>
        <taxon>Methanobacteriota</taxon>
        <taxon>Stenosarchaea group</taxon>
        <taxon>Halobacteria</taxon>
        <taxon>Halobacteriales</taxon>
        <taxon>Haloferacaceae</taxon>
        <taxon>Candidatus Halobonum</taxon>
    </lineage>
</organism>
<dbReference type="SUPFAM" id="SSF55785">
    <property type="entry name" value="PYP-like sensor domain (PAS domain)"/>
    <property type="match status" value="1"/>
</dbReference>
<evidence type="ECO:0000256" key="1">
    <source>
        <dbReference type="ARBA" id="ARBA00000085"/>
    </source>
</evidence>
<dbReference type="PRINTS" id="PR00344">
    <property type="entry name" value="BCTRLSENSOR"/>
</dbReference>
<dbReference type="InterPro" id="IPR005467">
    <property type="entry name" value="His_kinase_dom"/>
</dbReference>
<evidence type="ECO:0000259" key="7">
    <source>
        <dbReference type="PROSITE" id="PS50109"/>
    </source>
</evidence>
<evidence type="ECO:0000256" key="5">
    <source>
        <dbReference type="ARBA" id="ARBA00022777"/>
    </source>
</evidence>
<dbReference type="InterPro" id="IPR003661">
    <property type="entry name" value="HisK_dim/P_dom"/>
</dbReference>
<dbReference type="AlphaFoldDB" id="V4HEV0"/>
<dbReference type="EC" id="2.7.13.3" evidence="2"/>
<dbReference type="InterPro" id="IPR004358">
    <property type="entry name" value="Sig_transdc_His_kin-like_C"/>
</dbReference>
<dbReference type="GO" id="GO:0000155">
    <property type="term" value="F:phosphorelay sensor kinase activity"/>
    <property type="evidence" value="ECO:0007669"/>
    <property type="project" value="InterPro"/>
</dbReference>
<dbReference type="CDD" id="cd00082">
    <property type="entry name" value="HisKA"/>
    <property type="match status" value="1"/>
</dbReference>
<reference evidence="9 10" key="1">
    <citation type="journal article" date="2013" name="Genome Announc.">
        <title>Draft Genome Sequence of 'Candidatus Halobonum tyrrellensis' Strain G22, Isolated from the Hypersaline Waters of Lake Tyrrell, Australia.</title>
        <authorList>
            <person name="Ugalde J.A."/>
            <person name="Narasingarao P."/>
            <person name="Kuo S."/>
            <person name="Podell S."/>
            <person name="Allen E.E."/>
        </authorList>
    </citation>
    <scope>NUCLEOTIDE SEQUENCE [LARGE SCALE GENOMIC DNA]</scope>
    <source>
        <strain evidence="9 10">G22</strain>
    </source>
</reference>
<gene>
    <name evidence="9" type="ORF">K933_08008</name>
</gene>
<dbReference type="RefSeq" id="WP_023394187.1">
    <property type="nucleotide sequence ID" value="NZ_ASGZ01000027.1"/>
</dbReference>
<dbReference type="InterPro" id="IPR050736">
    <property type="entry name" value="Sensor_HK_Regulatory"/>
</dbReference>
<evidence type="ECO:0000256" key="3">
    <source>
        <dbReference type="ARBA" id="ARBA00022553"/>
    </source>
</evidence>
<dbReference type="PROSITE" id="PS50109">
    <property type="entry name" value="HIS_KIN"/>
    <property type="match status" value="1"/>
</dbReference>
<dbReference type="Pfam" id="PF02518">
    <property type="entry name" value="HATPase_c"/>
    <property type="match status" value="1"/>
</dbReference>
<feature type="domain" description="PAS" evidence="8">
    <location>
        <begin position="594"/>
        <end position="669"/>
    </location>
</feature>
<dbReference type="InterPro" id="IPR013656">
    <property type="entry name" value="PAS_4"/>
</dbReference>
<accession>V4HEV0</accession>
<comment type="caution">
    <text evidence="9">The sequence shown here is derived from an EMBL/GenBank/DDBJ whole genome shotgun (WGS) entry which is preliminary data.</text>
</comment>
<proteinExistence type="predicted"/>
<dbReference type="InterPro" id="IPR036890">
    <property type="entry name" value="HATPase_C_sf"/>
</dbReference>
<dbReference type="PANTHER" id="PTHR43711:SF1">
    <property type="entry name" value="HISTIDINE KINASE 1"/>
    <property type="match status" value="1"/>
</dbReference>
<dbReference type="Pfam" id="PF08448">
    <property type="entry name" value="PAS_4"/>
    <property type="match status" value="1"/>
</dbReference>
<dbReference type="STRING" id="1324957.K933_08008"/>
<dbReference type="InterPro" id="IPR036097">
    <property type="entry name" value="HisK_dim/P_sf"/>
</dbReference>
<dbReference type="InterPro" id="IPR000014">
    <property type="entry name" value="PAS"/>
</dbReference>
<dbReference type="SMART" id="SM00388">
    <property type="entry name" value="HisKA"/>
    <property type="match status" value="1"/>
</dbReference>
<keyword evidence="3" id="KW-0597">Phosphoprotein</keyword>
<dbReference type="InterPro" id="IPR035965">
    <property type="entry name" value="PAS-like_dom_sf"/>
</dbReference>
<keyword evidence="5 9" id="KW-0418">Kinase</keyword>
<dbReference type="SUPFAM" id="SSF55874">
    <property type="entry name" value="ATPase domain of HSP90 chaperone/DNA topoisomerase II/histidine kinase"/>
    <property type="match status" value="1"/>
</dbReference>
<dbReference type="NCBIfam" id="TIGR00229">
    <property type="entry name" value="sensory_box"/>
    <property type="match status" value="1"/>
</dbReference>
<name>V4HEV0_9EURY</name>
<evidence type="ECO:0000259" key="8">
    <source>
        <dbReference type="PROSITE" id="PS50112"/>
    </source>
</evidence>
<dbReference type="CDD" id="cd00130">
    <property type="entry name" value="PAS"/>
    <property type="match status" value="1"/>
</dbReference>
<evidence type="ECO:0000313" key="10">
    <source>
        <dbReference type="Proteomes" id="UP000017840"/>
    </source>
</evidence>
<dbReference type="InterPro" id="IPR029016">
    <property type="entry name" value="GAF-like_dom_sf"/>
</dbReference>
<sequence length="926" mass="99968">MTAVHTLLVVGPPNPVGDALEARAGVETRHVGVDGVREALAELDDEGVTPTAAVVCGDAAGALDDASVGALGRRGVPVVALADDSPEAAYVDGFVADAGDPLDCLLREVEWAAAGETRLQLREARRRVTSLHDGAAEIAAAPSVDDLFERTAGVIRRVLSFDHNWVGVREGDAFAAVIKQGRAEAYPDRLPLDYGVTGETYRRGEPILVTDVEACDDPAVDVDDPHDEIRSFVSVPVGEYGVFHAASTRTHAFDERDRELAALLATHVAQAYGRLCAEADLRRRETKVTRLHESIPRLIDADTESDLFERTVEIAARVLDFDRSYLLRWTGEAFVPVAGTDDDVPERVSKRGVLWRTFEEGEPRLVTDTRTDPDARPEHPETRSAISVPVGDDAVFQVLSAEPEAFDESDVGLAELLVSCVDATRERVRSEAALRESRGVVERLHAAAADIATADTEAEVVERAVGAAEGVLEFDKCVLMFHEGETLVPVGASAGSHPDGARPMHVSEGVAGRTARTGESVLIDRVEESADADPARAEYRSGLSVPVGDHGVFQAVGTDPGAFDDDDVNRAELLMAHVAVSIERVRAQDGLRAERDRLSALFENVPDAALAFELVDGEPVVREVNSRFEESFGYDAEAVIGERIDDRVVPADPEAEAEAAEMNDRLERGETVRREVRRLTADGERDFLVFVVPLTGDETNVGGYAIYSDITARKERERELERQNERLDEFASVVSHDLRNPLSIADGYLELARETGDPEHFRTIDDAIDRMRTLVDDLLALAREGRVVGDPEPVALDWAAEGAWNSVETADARLDASAAEGVTVSSDPERLRELFENLFRNAVEHGGDGVSVRVAATGRGFAVTDDGPGIPDAECERVFDAGHTTTDGGTGFGLPIVRRIAEAHGWTVRVTDGGAGGARFEFETSG</sequence>
<dbReference type="Pfam" id="PF13185">
    <property type="entry name" value="GAF_2"/>
    <property type="match status" value="3"/>
</dbReference>
<dbReference type="eggNOG" id="arCOG02334">
    <property type="taxonomic scope" value="Archaea"/>
</dbReference>
<dbReference type="CDD" id="cd00075">
    <property type="entry name" value="HATPase"/>
    <property type="match status" value="1"/>
</dbReference>
<evidence type="ECO:0000256" key="4">
    <source>
        <dbReference type="ARBA" id="ARBA00022679"/>
    </source>
</evidence>
<protein>
    <recommendedName>
        <fullName evidence="2">histidine kinase</fullName>
        <ecNumber evidence="2">2.7.13.3</ecNumber>
    </recommendedName>
</protein>
<dbReference type="eggNOG" id="arCOG02333">
    <property type="taxonomic scope" value="Archaea"/>
</dbReference>
<keyword evidence="6" id="KW-0902">Two-component regulatory system</keyword>
<evidence type="ECO:0000256" key="6">
    <source>
        <dbReference type="ARBA" id="ARBA00023012"/>
    </source>
</evidence>
<feature type="domain" description="Histidine kinase" evidence="7">
    <location>
        <begin position="733"/>
        <end position="926"/>
    </location>
</feature>
<dbReference type="Gene3D" id="3.30.565.10">
    <property type="entry name" value="Histidine kinase-like ATPase, C-terminal domain"/>
    <property type="match status" value="1"/>
</dbReference>
<dbReference type="InterPro" id="IPR003594">
    <property type="entry name" value="HATPase_dom"/>
</dbReference>
<keyword evidence="10" id="KW-1185">Reference proteome</keyword>
<dbReference type="SMART" id="SM00387">
    <property type="entry name" value="HATPase_c"/>
    <property type="match status" value="1"/>
</dbReference>
<keyword evidence="4" id="KW-0808">Transferase</keyword>
<dbReference type="Gene3D" id="3.30.450.40">
    <property type="match status" value="3"/>
</dbReference>
<dbReference type="InterPro" id="IPR003018">
    <property type="entry name" value="GAF"/>
</dbReference>
<dbReference type="SUPFAM" id="SSF55781">
    <property type="entry name" value="GAF domain-like"/>
    <property type="match status" value="3"/>
</dbReference>
<dbReference type="Gene3D" id="1.10.287.130">
    <property type="match status" value="1"/>
</dbReference>
<dbReference type="PANTHER" id="PTHR43711">
    <property type="entry name" value="TWO-COMPONENT HISTIDINE KINASE"/>
    <property type="match status" value="1"/>
</dbReference>
<dbReference type="Pfam" id="PF00512">
    <property type="entry name" value="HisKA"/>
    <property type="match status" value="1"/>
</dbReference>
<dbReference type="SMART" id="SM00065">
    <property type="entry name" value="GAF"/>
    <property type="match status" value="3"/>
</dbReference>
<dbReference type="OrthoDB" id="8127at2157"/>
<dbReference type="EMBL" id="ASGZ01000027">
    <property type="protein sequence ID" value="ESP88643.1"/>
    <property type="molecule type" value="Genomic_DNA"/>
</dbReference>
<dbReference type="Proteomes" id="UP000017840">
    <property type="component" value="Unassembled WGS sequence"/>
</dbReference>
<dbReference type="PATRIC" id="fig|1324957.4.peg.1624"/>
<evidence type="ECO:0000256" key="2">
    <source>
        <dbReference type="ARBA" id="ARBA00012438"/>
    </source>
</evidence>
<dbReference type="Gene3D" id="3.30.450.20">
    <property type="entry name" value="PAS domain"/>
    <property type="match status" value="1"/>
</dbReference>
<dbReference type="PROSITE" id="PS50112">
    <property type="entry name" value="PAS"/>
    <property type="match status" value="1"/>
</dbReference>
<comment type="catalytic activity">
    <reaction evidence="1">
        <text>ATP + protein L-histidine = ADP + protein N-phospho-L-histidine.</text>
        <dbReference type="EC" id="2.7.13.3"/>
    </reaction>
</comment>
<dbReference type="SUPFAM" id="SSF47384">
    <property type="entry name" value="Homodimeric domain of signal transducing histidine kinase"/>
    <property type="match status" value="1"/>
</dbReference>
<evidence type="ECO:0000313" key="9">
    <source>
        <dbReference type="EMBL" id="ESP88643.1"/>
    </source>
</evidence>